<evidence type="ECO:0000313" key="2">
    <source>
        <dbReference type="EMBL" id="MBM7853060.1"/>
    </source>
</evidence>
<dbReference type="RefSeq" id="WP_204951520.1">
    <property type="nucleotide sequence ID" value="NZ_BSFF01000010.1"/>
</dbReference>
<dbReference type="EMBL" id="JAFBCY010000004">
    <property type="protein sequence ID" value="MBM7853060.1"/>
    <property type="molecule type" value="Genomic_DNA"/>
</dbReference>
<dbReference type="EMBL" id="BSFF01000010">
    <property type="protein sequence ID" value="GLK57728.1"/>
    <property type="molecule type" value="Genomic_DNA"/>
</dbReference>
<name>A0A9W6IWZ4_9HYPH</name>
<reference evidence="1" key="1">
    <citation type="journal article" date="2014" name="Int. J. Syst. Evol. Microbiol.">
        <title>Complete genome sequence of Corynebacterium casei LMG S-19264T (=DSM 44701T), isolated from a smear-ripened cheese.</title>
        <authorList>
            <consortium name="US DOE Joint Genome Institute (JGI-PGF)"/>
            <person name="Walter F."/>
            <person name="Albersmeier A."/>
            <person name="Kalinowski J."/>
            <person name="Ruckert C."/>
        </authorList>
    </citation>
    <scope>NUCLEOTIDE SEQUENCE</scope>
    <source>
        <strain evidence="1">VKM B-1606</strain>
    </source>
</reference>
<reference evidence="2 3" key="2">
    <citation type="submission" date="2021-01" db="EMBL/GenBank/DDBJ databases">
        <title>Genomic Encyclopedia of Type Strains, Phase IV (KMG-IV): sequencing the most valuable type-strain genomes for metagenomic binning, comparative biology and taxonomic classification.</title>
        <authorList>
            <person name="Goeker M."/>
        </authorList>
    </citation>
    <scope>NUCLEOTIDE SEQUENCE [LARGE SCALE GENOMIC DNA]</scope>
    <source>
        <strain evidence="2 3">DSM 6130</strain>
    </source>
</reference>
<dbReference type="AlphaFoldDB" id="A0A9W6IWZ4"/>
<accession>A0A9W6IWZ4</accession>
<dbReference type="Proteomes" id="UP001143400">
    <property type="component" value="Unassembled WGS sequence"/>
</dbReference>
<dbReference type="Proteomes" id="UP000758856">
    <property type="component" value="Unassembled WGS sequence"/>
</dbReference>
<evidence type="ECO:0000313" key="3">
    <source>
        <dbReference type="Proteomes" id="UP000758856"/>
    </source>
</evidence>
<reference evidence="1" key="3">
    <citation type="submission" date="2023-01" db="EMBL/GenBank/DDBJ databases">
        <authorList>
            <person name="Sun Q."/>
            <person name="Evtushenko L."/>
        </authorList>
    </citation>
    <scope>NUCLEOTIDE SEQUENCE</scope>
    <source>
        <strain evidence="1">VKM B-1606</strain>
    </source>
</reference>
<sequence length="63" mass="6689">MSLWLSAANAQASSARGLFAANLARAQKTAIEDMTRQTLAFWTTGAAPAAAKSAPKKRRRARA</sequence>
<protein>
    <submittedName>
        <fullName evidence="1">Uncharacterized protein</fullName>
    </submittedName>
</protein>
<keyword evidence="3" id="KW-1185">Reference proteome</keyword>
<evidence type="ECO:0000313" key="4">
    <source>
        <dbReference type="Proteomes" id="UP001143400"/>
    </source>
</evidence>
<organism evidence="1 4">
    <name type="scientific">Methylopila capsulata</name>
    <dbReference type="NCBI Taxonomy" id="61654"/>
    <lineage>
        <taxon>Bacteria</taxon>
        <taxon>Pseudomonadati</taxon>
        <taxon>Pseudomonadota</taxon>
        <taxon>Alphaproteobacteria</taxon>
        <taxon>Hyphomicrobiales</taxon>
        <taxon>Methylopilaceae</taxon>
        <taxon>Methylopila</taxon>
    </lineage>
</organism>
<comment type="caution">
    <text evidence="1">The sequence shown here is derived from an EMBL/GenBank/DDBJ whole genome shotgun (WGS) entry which is preliminary data.</text>
</comment>
<gene>
    <name evidence="1" type="ORF">GCM10008170_37480</name>
    <name evidence="2" type="ORF">JOD31_003311</name>
</gene>
<proteinExistence type="predicted"/>
<evidence type="ECO:0000313" key="1">
    <source>
        <dbReference type="EMBL" id="GLK57728.1"/>
    </source>
</evidence>